<dbReference type="Gene3D" id="6.10.140.2220">
    <property type="match status" value="1"/>
</dbReference>
<proteinExistence type="predicted"/>
<dbReference type="EMBL" id="CAICTM010000216">
    <property type="protein sequence ID" value="CAB9505055.1"/>
    <property type="molecule type" value="Genomic_DNA"/>
</dbReference>
<dbReference type="Pfam" id="PF01753">
    <property type="entry name" value="zf-MYND"/>
    <property type="match status" value="1"/>
</dbReference>
<dbReference type="InterPro" id="IPR002893">
    <property type="entry name" value="Znf_MYND"/>
</dbReference>
<dbReference type="Proteomes" id="UP001153069">
    <property type="component" value="Unassembled WGS sequence"/>
</dbReference>
<comment type="caution">
    <text evidence="6">The sequence shown here is derived from an EMBL/GenBank/DDBJ whole genome shotgun (WGS) entry which is preliminary data.</text>
</comment>
<dbReference type="GO" id="GO:0008270">
    <property type="term" value="F:zinc ion binding"/>
    <property type="evidence" value="ECO:0007669"/>
    <property type="project" value="UniProtKB-KW"/>
</dbReference>
<accession>A0A9N8DQW3</accession>
<dbReference type="SUPFAM" id="SSF144232">
    <property type="entry name" value="HIT/MYND zinc finger-like"/>
    <property type="match status" value="1"/>
</dbReference>
<evidence type="ECO:0000259" key="5">
    <source>
        <dbReference type="PROSITE" id="PS50865"/>
    </source>
</evidence>
<evidence type="ECO:0000313" key="7">
    <source>
        <dbReference type="Proteomes" id="UP001153069"/>
    </source>
</evidence>
<evidence type="ECO:0000256" key="3">
    <source>
        <dbReference type="ARBA" id="ARBA00022833"/>
    </source>
</evidence>
<evidence type="ECO:0000256" key="2">
    <source>
        <dbReference type="ARBA" id="ARBA00022771"/>
    </source>
</evidence>
<dbReference type="Gene3D" id="1.10.220.160">
    <property type="match status" value="1"/>
</dbReference>
<keyword evidence="1" id="KW-0479">Metal-binding</keyword>
<evidence type="ECO:0000256" key="1">
    <source>
        <dbReference type="ARBA" id="ARBA00022723"/>
    </source>
</evidence>
<keyword evidence="3" id="KW-0862">Zinc</keyword>
<dbReference type="OrthoDB" id="432970at2759"/>
<keyword evidence="7" id="KW-1185">Reference proteome</keyword>
<feature type="domain" description="MYND-type" evidence="5">
    <location>
        <begin position="240"/>
        <end position="279"/>
    </location>
</feature>
<evidence type="ECO:0000256" key="4">
    <source>
        <dbReference type="PROSITE-ProRule" id="PRU00134"/>
    </source>
</evidence>
<sequence>MQAKHRSSNKKPKRLKANNLYKVLSDETIRGIKQGSVYWRTVVVDLATERIGKERLLRTYDGCVEELCSIFAGVLAKMAFGTFNAANEEQDHRLIIEIVKLAQALKTSFRCVKSPLDEAGLGEWVKSNMGHFDPPVEDNVSTGYEVQLAAFQQEHDRLVENWTEVIVGVTGHGPGHHSQAYKTTLDRFGSIWDEHIRIKEAFANQMRRGPAREPFLKEFAHALFACIGLEHGHDSDHLRCWECDIDDKNVFKCSGCDVARYCGPECQRKSWCEGHNAACKALKIRHEQLVENVRFVTKTIEAGAIGLSSNIAPNPCLDFDLIPSLINSIDIDSFQGHAASSPTGPSMAKVYKVIQDIENGESQYASADSNGKDVEYSTGRAIDKIEAEDACRVIMALQYRDATGTSKEENQDEFRGGLKYFMQALQRQLKTIRPKGEVMTTDRVLEIYKSYQEKFASAEEDKIYDRLARDIVYPNTMALWDFCYVPLLFQFLRNNYHKNPQKCPTH</sequence>
<keyword evidence="2 4" id="KW-0863">Zinc-finger</keyword>
<evidence type="ECO:0000313" key="6">
    <source>
        <dbReference type="EMBL" id="CAB9505055.1"/>
    </source>
</evidence>
<reference evidence="6" key="1">
    <citation type="submission" date="2020-06" db="EMBL/GenBank/DDBJ databases">
        <authorList>
            <consortium name="Plant Systems Biology data submission"/>
        </authorList>
    </citation>
    <scope>NUCLEOTIDE SEQUENCE</scope>
    <source>
        <strain evidence="6">D6</strain>
    </source>
</reference>
<organism evidence="6 7">
    <name type="scientific">Seminavis robusta</name>
    <dbReference type="NCBI Taxonomy" id="568900"/>
    <lineage>
        <taxon>Eukaryota</taxon>
        <taxon>Sar</taxon>
        <taxon>Stramenopiles</taxon>
        <taxon>Ochrophyta</taxon>
        <taxon>Bacillariophyta</taxon>
        <taxon>Bacillariophyceae</taxon>
        <taxon>Bacillariophycidae</taxon>
        <taxon>Naviculales</taxon>
        <taxon>Naviculaceae</taxon>
        <taxon>Seminavis</taxon>
    </lineage>
</organism>
<dbReference type="AlphaFoldDB" id="A0A9N8DQW3"/>
<dbReference type="PROSITE" id="PS50865">
    <property type="entry name" value="ZF_MYND_2"/>
    <property type="match status" value="1"/>
</dbReference>
<protein>
    <recommendedName>
        <fullName evidence="5">MYND-type domain-containing protein</fullName>
    </recommendedName>
</protein>
<name>A0A9N8DQW3_9STRA</name>
<gene>
    <name evidence="6" type="ORF">SEMRO_217_G089800.1</name>
</gene>